<evidence type="ECO:0000313" key="1">
    <source>
        <dbReference type="EMBL" id="QTC48384.1"/>
    </source>
</evidence>
<organism evidence="1 2">
    <name type="scientific">Pantoea ananas</name>
    <name type="common">Erwinia uredovora</name>
    <dbReference type="NCBI Taxonomy" id="553"/>
    <lineage>
        <taxon>Bacteria</taxon>
        <taxon>Pseudomonadati</taxon>
        <taxon>Pseudomonadota</taxon>
        <taxon>Gammaproteobacteria</taxon>
        <taxon>Enterobacterales</taxon>
        <taxon>Erwiniaceae</taxon>
        <taxon>Pantoea</taxon>
    </lineage>
</organism>
<evidence type="ECO:0000313" key="2">
    <source>
        <dbReference type="Proteomes" id="UP000663901"/>
    </source>
</evidence>
<name>A0A8A4K9K4_PANAN</name>
<protein>
    <submittedName>
        <fullName evidence="1">Uncharacterized protein</fullName>
    </submittedName>
</protein>
<reference evidence="1" key="1">
    <citation type="submission" date="2020-07" db="EMBL/GenBank/DDBJ databases">
        <title>Genome Sequences for Panteoa spp. that cause Center Rot in Onions.</title>
        <authorList>
            <person name="Asselin J.A."/>
            <person name="Helmann T."/>
            <person name="Beer S."/>
            <person name="Stodghill P."/>
        </authorList>
    </citation>
    <scope>NUCLEOTIDE SEQUENCE</scope>
    <source>
        <strain evidence="1">OC5a</strain>
        <plasmid evidence="1">pOC5aB</plasmid>
    </source>
</reference>
<keyword evidence="1" id="KW-0614">Plasmid</keyword>
<gene>
    <name evidence="1" type="ORF">H0Z12_22570</name>
</gene>
<dbReference type="EMBL" id="CP059085">
    <property type="protein sequence ID" value="QTC48384.1"/>
    <property type="molecule type" value="Genomic_DNA"/>
</dbReference>
<dbReference type="AlphaFoldDB" id="A0A8A4K9K4"/>
<accession>A0A8A4K9K4</accession>
<proteinExistence type="predicted"/>
<dbReference type="Proteomes" id="UP000663901">
    <property type="component" value="Plasmid pOC5aB"/>
</dbReference>
<dbReference type="RefSeq" id="WP_207806719.1">
    <property type="nucleotide sequence ID" value="NZ_CP059085.1"/>
</dbReference>
<geneLocation type="plasmid" evidence="1 2">
    <name>pOC5aB</name>
</geneLocation>
<sequence>MRLETTLRIRAFRQALVLAAAEQREEYRVLPRWNELKDFPGGSCDLASNFLARYLMDSDKGLHPCIICMCGNVPFHEAENSTVNGHVIVMVDGNYIDLTLDQFEEYASYVAAEPIESHGVIGSLLHKIQKHEGEISTRPVSIGDGLELFSPLNQCADELLASDPEMQALKRDAETRSKTASQLIRL</sequence>